<reference evidence="1 2" key="1">
    <citation type="submission" date="2019-02" db="EMBL/GenBank/DDBJ databases">
        <title>Halieaceae_genomes.</title>
        <authorList>
            <person name="Li S.-H."/>
        </authorList>
    </citation>
    <scope>NUCLEOTIDE SEQUENCE [LARGE SCALE GENOMIC DNA]</scope>
    <source>
        <strain evidence="1 2">JH123</strain>
    </source>
</reference>
<dbReference type="EMBL" id="CP036501">
    <property type="protein sequence ID" value="UZP74251.1"/>
    <property type="molecule type" value="Genomic_DNA"/>
</dbReference>
<evidence type="ECO:0000313" key="2">
    <source>
        <dbReference type="Proteomes" id="UP001317963"/>
    </source>
</evidence>
<accession>A0ABY6Q7P3</accession>
<organism evidence="1 2">
    <name type="scientific">Candidatus Paraluminiphilus aquimaris</name>
    <dbReference type="NCBI Taxonomy" id="2518994"/>
    <lineage>
        <taxon>Bacteria</taxon>
        <taxon>Pseudomonadati</taxon>
        <taxon>Pseudomonadota</taxon>
        <taxon>Gammaproteobacteria</taxon>
        <taxon>Cellvibrionales</taxon>
        <taxon>Halieaceae</taxon>
        <taxon>Candidatus Paraluminiphilus</taxon>
    </lineage>
</organism>
<sequence length="188" mass="20914">MSFVEFTDSTTKTAHTPTGMKNVKKDALVATRHLNGPPLGWAIRLTLLICFATSALGMEAESSSEEELTSRPVGKTQLTTAQITDLFSDVIDRGEVQNQRGISAETRWHADGTFVSQWTREANGDGDPIKRQVRGRWRVENDLRCVTFSTGNQSDWSCAEVWMLDDERVLSLNPDGSIHGLHRLSPLK</sequence>
<proteinExistence type="predicted"/>
<gene>
    <name evidence="1" type="ORF">E0F26_05605</name>
</gene>
<evidence type="ECO:0000313" key="1">
    <source>
        <dbReference type="EMBL" id="UZP74251.1"/>
    </source>
</evidence>
<dbReference type="Proteomes" id="UP001317963">
    <property type="component" value="Chromosome"/>
</dbReference>
<keyword evidence="2" id="KW-1185">Reference proteome</keyword>
<name>A0ABY6Q7P3_9GAMM</name>
<protein>
    <submittedName>
        <fullName evidence="1">Uncharacterized protein</fullName>
    </submittedName>
</protein>
<dbReference type="RefSeq" id="WP_279243064.1">
    <property type="nucleotide sequence ID" value="NZ_CP036501.1"/>
</dbReference>